<dbReference type="InterPro" id="IPR016036">
    <property type="entry name" value="Malonyl_transacylase_ACP-bd"/>
</dbReference>
<dbReference type="InterPro" id="IPR049552">
    <property type="entry name" value="PKS_DH_N"/>
</dbReference>
<dbReference type="Pfam" id="PF21089">
    <property type="entry name" value="PKS_DH_N"/>
    <property type="match status" value="1"/>
</dbReference>
<dbReference type="SUPFAM" id="SSF51735">
    <property type="entry name" value="NAD(P)-binding Rossmann-fold domains"/>
    <property type="match status" value="2"/>
</dbReference>
<dbReference type="GO" id="GO:0005737">
    <property type="term" value="C:cytoplasm"/>
    <property type="evidence" value="ECO:0007669"/>
    <property type="project" value="TreeGrafter"/>
</dbReference>
<evidence type="ECO:0000256" key="2">
    <source>
        <dbReference type="ARBA" id="ARBA00022553"/>
    </source>
</evidence>
<dbReference type="InterPro" id="IPR036291">
    <property type="entry name" value="NAD(P)-bd_dom_sf"/>
</dbReference>
<dbReference type="Pfam" id="PF00109">
    <property type="entry name" value="ketoacyl-synt"/>
    <property type="match status" value="1"/>
</dbReference>
<keyword evidence="4" id="KW-0511">Multifunctional enzyme</keyword>
<dbReference type="SUPFAM" id="SSF53901">
    <property type="entry name" value="Thiolase-like"/>
    <property type="match status" value="1"/>
</dbReference>
<dbReference type="PROSITE" id="PS52019">
    <property type="entry name" value="PKS_MFAS_DH"/>
    <property type="match status" value="1"/>
</dbReference>
<dbReference type="Pfam" id="PF08242">
    <property type="entry name" value="Methyltransf_12"/>
    <property type="match status" value="1"/>
</dbReference>
<feature type="domain" description="Ketosynthase family 3 (KS3)" evidence="9">
    <location>
        <begin position="32"/>
        <end position="457"/>
    </location>
</feature>
<dbReference type="Gene3D" id="3.10.129.110">
    <property type="entry name" value="Polyketide synthase dehydratase"/>
    <property type="match status" value="1"/>
</dbReference>
<dbReference type="InterPro" id="IPR009081">
    <property type="entry name" value="PP-bd_ACP"/>
</dbReference>
<dbReference type="Pfam" id="PF22621">
    <property type="entry name" value="CurL-like_PKS_C"/>
    <property type="match status" value="1"/>
</dbReference>
<evidence type="ECO:0000259" key="10">
    <source>
        <dbReference type="PROSITE" id="PS52019"/>
    </source>
</evidence>
<dbReference type="SMART" id="SM00826">
    <property type="entry name" value="PKS_DH"/>
    <property type="match status" value="1"/>
</dbReference>
<sequence>MPTRDYAELMKQALLKIEETEAKLKALKQAATEPIAIVSAACRFPGGATTPERYWDVLSQKREIATLVPKSRWDVDAYYDADLEARGKTYSRKACFVDDVEQFDADLFGITPREAELMDPQQRLLLEVSWEAFERAGLHLADLKGSRTGVFVGASSDDYFHLVTRDPRMIDAHTGTGTALSVVAGRLSYVFGLRGPSLSIDTACSASLVAVHMACQSLRHGESELAIAGGVSLMLAPTMALIEARTRMLSSDGSCKTFDARADGVVRGEGVGVVLLKRLSDALAAGDPVIAVIRGSATNQNGRSGGLTVPNGIAQQALVRDALAQAGVRPEEVGYVEAHGTGTALGDPIEAEALGAVLGAARAAGDPLWIGSAKSTVGHLEAAAGVAGLIKLALMLQRGLIPPNMHLETKNPRIAWDDWRLDVPTEMVAWPRRGGPRIGGVSAFGFSGTNAHVVVEEAPAPQGDAAERAAPPHLLLPLSAGSDEALRALALRYADHLRREPGASAVDVCFTASAGRTHLARRMAVVADDLAGAALALEQAARAPSLGQVEDAGAGAYIAVGRASGGAAPKIAWAFGGQGAYQPGMGRELYERERTFRELVDEVSERAEAACGRPLDGLGAPPGGGAAPARDAVTAQLSLFALQYAQAGLWRRWGIEPDYVTGHSLGEIAAACVAGVFSLDDALTLVTLRARLIQSLRVSGGMVSVFAGEDWGRRAIAGEAQLDVAAINGPALIVVSGELGALERLLQACGAAGVRAQRLHVDHAFHSPLIDPILAEFERGARAIAYQPPSIELVSTVTGGLASDEVASADYWVQHLRRPVRFVDAVRTLSGLGVRTFVEMGPRPVLSTLGRDLEPGSDCVWLPTMGPGREHRAALETLAALYSRGASPRWPEIYRHAAAKKLVLPTYPFQHKPYWHARAPGDVVPAPAPRDDGGHPLLGSRLHVARGADKRAVFERRVRPDDPAFLKHHRVFGAVVFPGAGYLEMALSAGSRLLRTDALALEDVAFLQPMLLDEDRPRVVQTHLEPLATGGYSFEIFSAAPAAEDQELRWTQHVSGKVRAGSGADLGDGARLPSLQPMVALSVDDLYARASRSGVDFGAAFKGVEQLWKQGQAVVGRARLPLQLAAEEARYFVHPALLDACLQVVGATFDAEVAGEAYLPARLGRLEVRTRPGVELWCHAQGSAGPEGSFRIGARVFGEAGSLVLDVEDLELRRARELRSPAQETQGWLYEVAWRPAGKARSERRDLPGVAEVARSVGEQAPDAALLERIRAFELGLAELEDASVQYVLSALRSLGWSPAPREVFSTDQLARRLGVARRFDRLLGRLLEMLAEEGWIRRRGDGWETVALPPGSDQGPRVQRLGEAHPAVRNEASVLLRCGSSLAGVLRGDVDPLTLLFPGGDTGVVHALYQAPLVQLKNDVIRRVIAAVLARTASNGGLRFLEVGAGTGETTAHVLPCLPAVGTEYVFSDVSSVFINRASERFRAYPFLRTALVDIEKEPPSGASGLGTFDVVIASNVVHTTKDLRATLGNLRRFLSPRGILVLMEGTQALRWVDLSFGLTEGWWRFEDADVRPSYPLLTAERWRSLLAECGLQQPVVVPTRADRLRTLEQQVVLLAEEPAQPLADEGRAWLLLADATDVGDVGEQLGAMLARHGQRPVVVTRGAEGAAIHGGAPELAGLRFDPGSADGFRSLLRALDQHGLRPDGVVHLWSLDAVKGDDFDTSELRYASRHGCQSALFLLQALVEAYGERPPGLWLVTGGSQAAREGDTVDGVAHAGVWGLGRVIAREHPELSCRRIDLDARPGEADIRALFDEIQLRSQEDEVALRGGERYVPRVVRRAEAARSAARRGAPRPSVHGPGDALRADGTYVITGAFGGLGLRVAEWMVERGARNLGLLGRRPPGAEAAQVIERLAQRGARVREILVDVAHEGRLASALAELQASMPPLRGVVHSVGAIDDGILQNLTWERFERVLAPKVEGAWNLHRLTRGMELDFFVLFSSAVALLSAWGQANHTAANTFLDALSHHRRARGLPALTIDWGAWDQVGAAARPEADQKMRDLGMGTIPPDAGLRVLEQLLSEGAVQTGVMPIDWSQFARKLRWSPLVSEVLSDTGNEERAEPELLHRLEQAGPAQRRALLREHVREQIARVMHLSDPSQISEQRRLFTMGLDSLMSVELKNNLSTSLGKPLRATLVFDFPTLGALVEHLSELLPGAERPASAAPAGAPGDAGRQEFTEIEPLSPGELEAIIDSEFNAITD</sequence>
<dbReference type="InterPro" id="IPR049551">
    <property type="entry name" value="PKS_DH_C"/>
</dbReference>
<dbReference type="EMBL" id="HM639990">
    <property type="protein sequence ID" value="ADZ24996.1"/>
    <property type="molecule type" value="Genomic_DNA"/>
</dbReference>
<dbReference type="GO" id="GO:0031177">
    <property type="term" value="F:phosphopantetheine binding"/>
    <property type="evidence" value="ECO:0007669"/>
    <property type="project" value="InterPro"/>
</dbReference>
<dbReference type="SUPFAM" id="SSF47336">
    <property type="entry name" value="ACP-like"/>
    <property type="match status" value="1"/>
</dbReference>
<feature type="region of interest" description="C-terminal hotdog fold" evidence="6">
    <location>
        <begin position="1078"/>
        <end position="1221"/>
    </location>
</feature>
<dbReference type="Gene3D" id="3.30.70.3290">
    <property type="match status" value="1"/>
</dbReference>
<dbReference type="SMART" id="SM00827">
    <property type="entry name" value="PKS_AT"/>
    <property type="match status" value="1"/>
</dbReference>
<dbReference type="SUPFAM" id="SSF53335">
    <property type="entry name" value="S-adenosyl-L-methionine-dependent methyltransferases"/>
    <property type="match status" value="1"/>
</dbReference>
<dbReference type="CDD" id="cd08955">
    <property type="entry name" value="KR_2_FAS_SDR_x"/>
    <property type="match status" value="1"/>
</dbReference>
<dbReference type="InterPro" id="IPR042104">
    <property type="entry name" value="PKS_dehydratase_sf"/>
</dbReference>
<dbReference type="Gene3D" id="1.10.1200.10">
    <property type="entry name" value="ACP-like"/>
    <property type="match status" value="1"/>
</dbReference>
<dbReference type="PROSITE" id="PS00606">
    <property type="entry name" value="KS3_1"/>
    <property type="match status" value="1"/>
</dbReference>
<dbReference type="SMART" id="SM00822">
    <property type="entry name" value="PKS_KR"/>
    <property type="match status" value="1"/>
</dbReference>
<proteinExistence type="predicted"/>
<dbReference type="SMART" id="SM00823">
    <property type="entry name" value="PKS_PP"/>
    <property type="match status" value="1"/>
</dbReference>
<dbReference type="Gene3D" id="3.40.47.10">
    <property type="match status" value="1"/>
</dbReference>
<feature type="domain" description="Carrier" evidence="8">
    <location>
        <begin position="2138"/>
        <end position="2213"/>
    </location>
</feature>
<reference evidence="11" key="1">
    <citation type="journal article" date="2011" name="Mol. Biosyst.">
        <title>Insights into the complex biosynthesis of the leupyrrins in Sorangium cellulosum So ce690.</title>
        <authorList>
            <person name="Kopp M."/>
            <person name="Irschik H."/>
            <person name="Gemperlein K."/>
            <person name="Buntin K."/>
            <person name="Meiser P."/>
            <person name="Weissman K.J."/>
            <person name="Bode H.B."/>
            <person name="Muller R."/>
        </authorList>
    </citation>
    <scope>NUCLEOTIDE SEQUENCE</scope>
    <source>
        <strain evidence="11">So ce690</strain>
    </source>
</reference>
<name>F1B9Q4_SORCE</name>
<feature type="region of interest" description="N-terminal hotdog fold" evidence="6">
    <location>
        <begin position="935"/>
        <end position="1065"/>
    </location>
</feature>
<dbReference type="InterPro" id="IPR020807">
    <property type="entry name" value="PKS_DH"/>
</dbReference>
<dbReference type="InterPro" id="IPR013968">
    <property type="entry name" value="PKS_KR"/>
</dbReference>
<dbReference type="Pfam" id="PF02801">
    <property type="entry name" value="Ketoacyl-synt_C"/>
    <property type="match status" value="1"/>
</dbReference>
<dbReference type="SUPFAM" id="SSF52151">
    <property type="entry name" value="FabD/lysophospholipase-like"/>
    <property type="match status" value="1"/>
</dbReference>
<dbReference type="SMART" id="SM01294">
    <property type="entry name" value="PKS_PP_betabranch"/>
    <property type="match status" value="1"/>
</dbReference>
<feature type="active site" description="Proton donor; for dehydratase activity" evidence="6">
    <location>
        <position position="1139"/>
    </location>
</feature>
<dbReference type="InterPro" id="IPR020806">
    <property type="entry name" value="PKS_PP-bd"/>
</dbReference>
<dbReference type="InterPro" id="IPR050091">
    <property type="entry name" value="PKS_NRPS_Biosynth_Enz"/>
</dbReference>
<dbReference type="InterPro" id="IPR036736">
    <property type="entry name" value="ACP-like_sf"/>
</dbReference>
<dbReference type="InterPro" id="IPR057326">
    <property type="entry name" value="KR_dom"/>
</dbReference>
<dbReference type="InterPro" id="IPR020841">
    <property type="entry name" value="PKS_Beta-ketoAc_synthase_dom"/>
</dbReference>
<dbReference type="GO" id="GO:0006633">
    <property type="term" value="P:fatty acid biosynthetic process"/>
    <property type="evidence" value="ECO:0007669"/>
    <property type="project" value="InterPro"/>
</dbReference>
<dbReference type="InterPro" id="IPR029063">
    <property type="entry name" value="SAM-dependent_MTases_sf"/>
</dbReference>
<dbReference type="InterPro" id="IPR018201">
    <property type="entry name" value="Ketoacyl_synth_AS"/>
</dbReference>
<evidence type="ECO:0000256" key="7">
    <source>
        <dbReference type="SAM" id="MobiDB-lite"/>
    </source>
</evidence>
<dbReference type="GO" id="GO:0004315">
    <property type="term" value="F:3-oxoacyl-[acyl-carrier-protein] synthase activity"/>
    <property type="evidence" value="ECO:0007669"/>
    <property type="project" value="InterPro"/>
</dbReference>
<feature type="region of interest" description="Disordered" evidence="7">
    <location>
        <begin position="2217"/>
        <end position="2244"/>
    </location>
</feature>
<dbReference type="PROSITE" id="PS50075">
    <property type="entry name" value="CARRIER"/>
    <property type="match status" value="1"/>
</dbReference>
<dbReference type="SUPFAM" id="SSF55048">
    <property type="entry name" value="Probable ACP-binding domain of malonyl-CoA ACP transacylase"/>
    <property type="match status" value="1"/>
</dbReference>
<dbReference type="InterPro" id="IPR049900">
    <property type="entry name" value="PKS_mFAS_DH"/>
</dbReference>
<dbReference type="Pfam" id="PF00698">
    <property type="entry name" value="Acyl_transf_1"/>
    <property type="match status" value="1"/>
</dbReference>
<dbReference type="Pfam" id="PF00550">
    <property type="entry name" value="PP-binding"/>
    <property type="match status" value="1"/>
</dbReference>
<dbReference type="SMART" id="SM00825">
    <property type="entry name" value="PKS_KS"/>
    <property type="match status" value="1"/>
</dbReference>
<dbReference type="CDD" id="cd00833">
    <property type="entry name" value="PKS"/>
    <property type="match status" value="1"/>
</dbReference>
<feature type="active site" description="Proton acceptor; for dehydratase activity" evidence="6">
    <location>
        <position position="969"/>
    </location>
</feature>
<dbReference type="FunFam" id="3.40.47.10:FF:000019">
    <property type="entry name" value="Polyketide synthase type I"/>
    <property type="match status" value="1"/>
</dbReference>
<dbReference type="InterPro" id="IPR016039">
    <property type="entry name" value="Thiolase-like"/>
</dbReference>
<accession>F1B9Q4</accession>
<dbReference type="GO" id="GO:0004312">
    <property type="term" value="F:fatty acid synthase activity"/>
    <property type="evidence" value="ECO:0007669"/>
    <property type="project" value="TreeGrafter"/>
</dbReference>
<feature type="compositionally biased region" description="Low complexity" evidence="7">
    <location>
        <begin position="2217"/>
        <end position="2231"/>
    </location>
</feature>
<dbReference type="InterPro" id="IPR014030">
    <property type="entry name" value="Ketoacyl_synth_N"/>
</dbReference>
<dbReference type="GO" id="GO:0005886">
    <property type="term" value="C:plasma membrane"/>
    <property type="evidence" value="ECO:0007669"/>
    <property type="project" value="TreeGrafter"/>
</dbReference>
<keyword evidence="3" id="KW-0808">Transferase</keyword>
<dbReference type="Gene3D" id="3.40.50.720">
    <property type="entry name" value="NAD(P)-binding Rossmann-like Domain"/>
    <property type="match status" value="1"/>
</dbReference>
<dbReference type="Gene3D" id="3.40.50.150">
    <property type="entry name" value="Vaccinia Virus protein VP39"/>
    <property type="match status" value="1"/>
</dbReference>
<evidence type="ECO:0000259" key="9">
    <source>
        <dbReference type="PROSITE" id="PS52004"/>
    </source>
</evidence>
<keyword evidence="2" id="KW-0597">Phosphoprotein</keyword>
<dbReference type="GO" id="GO:0071770">
    <property type="term" value="P:DIM/DIP cell wall layer assembly"/>
    <property type="evidence" value="ECO:0007669"/>
    <property type="project" value="TreeGrafter"/>
</dbReference>
<evidence type="ECO:0000256" key="4">
    <source>
        <dbReference type="ARBA" id="ARBA00023268"/>
    </source>
</evidence>
<evidence type="ECO:0000259" key="8">
    <source>
        <dbReference type="PROSITE" id="PS50075"/>
    </source>
</evidence>
<evidence type="ECO:0000256" key="6">
    <source>
        <dbReference type="PROSITE-ProRule" id="PRU01363"/>
    </source>
</evidence>
<gene>
    <name evidence="11" type="primary">leuB</name>
</gene>
<comment type="function">
    <text evidence="5">Involved in production of the polyketide antibiotic thailandamide.</text>
</comment>
<organism evidence="11">
    <name type="scientific">Sorangium cellulosum</name>
    <name type="common">Polyangium cellulosum</name>
    <dbReference type="NCBI Taxonomy" id="56"/>
    <lineage>
        <taxon>Bacteria</taxon>
        <taxon>Pseudomonadati</taxon>
        <taxon>Myxococcota</taxon>
        <taxon>Polyangia</taxon>
        <taxon>Polyangiales</taxon>
        <taxon>Polyangiaceae</taxon>
        <taxon>Sorangium</taxon>
    </lineage>
</organism>
<dbReference type="InterPro" id="IPR001227">
    <property type="entry name" value="Ac_transferase_dom_sf"/>
</dbReference>
<dbReference type="InterPro" id="IPR014031">
    <property type="entry name" value="Ketoacyl_synth_C"/>
</dbReference>
<feature type="domain" description="PKS/mFAS DH" evidence="10">
    <location>
        <begin position="935"/>
        <end position="1221"/>
    </location>
</feature>
<keyword evidence="1" id="KW-0596">Phosphopantetheine</keyword>
<evidence type="ECO:0000256" key="5">
    <source>
        <dbReference type="ARBA" id="ARBA00054155"/>
    </source>
</evidence>
<dbReference type="PANTHER" id="PTHR43775">
    <property type="entry name" value="FATTY ACID SYNTHASE"/>
    <property type="match status" value="1"/>
</dbReference>
<evidence type="ECO:0000313" key="11">
    <source>
        <dbReference type="EMBL" id="ADZ24996.1"/>
    </source>
</evidence>
<dbReference type="Pfam" id="PF08659">
    <property type="entry name" value="KR"/>
    <property type="match status" value="1"/>
</dbReference>
<dbReference type="PROSITE" id="PS52004">
    <property type="entry name" value="KS3_2"/>
    <property type="match status" value="1"/>
</dbReference>
<dbReference type="PANTHER" id="PTHR43775:SF37">
    <property type="entry name" value="SI:DKEY-61P9.11"/>
    <property type="match status" value="1"/>
</dbReference>
<dbReference type="InterPro" id="IPR013217">
    <property type="entry name" value="Methyltransf_12"/>
</dbReference>
<dbReference type="Gene3D" id="3.40.366.10">
    <property type="entry name" value="Malonyl-Coenzyme A Acyl Carrier Protein, domain 2"/>
    <property type="match status" value="1"/>
</dbReference>
<protein>
    <submittedName>
        <fullName evidence="11">Polyketide synthase</fullName>
    </submittedName>
</protein>
<dbReference type="CDD" id="cd02440">
    <property type="entry name" value="AdoMet_MTases"/>
    <property type="match status" value="1"/>
</dbReference>
<dbReference type="InterPro" id="IPR016035">
    <property type="entry name" value="Acyl_Trfase/lysoPLipase"/>
</dbReference>
<dbReference type="Pfam" id="PF14765">
    <property type="entry name" value="PS-DH"/>
    <property type="match status" value="1"/>
</dbReference>
<dbReference type="InterPro" id="IPR014043">
    <property type="entry name" value="Acyl_transferase_dom"/>
</dbReference>
<evidence type="ECO:0000256" key="1">
    <source>
        <dbReference type="ARBA" id="ARBA00022450"/>
    </source>
</evidence>
<evidence type="ECO:0000256" key="3">
    <source>
        <dbReference type="ARBA" id="ARBA00022679"/>
    </source>
</evidence>